<dbReference type="EMBL" id="JANBVN010000119">
    <property type="protein sequence ID" value="KAJ9142824.1"/>
    <property type="molecule type" value="Genomic_DNA"/>
</dbReference>
<evidence type="ECO:0000259" key="7">
    <source>
        <dbReference type="PROSITE" id="PS51387"/>
    </source>
</evidence>
<dbReference type="InterPro" id="IPR036318">
    <property type="entry name" value="FAD-bd_PCMH-like_sf"/>
</dbReference>
<keyword evidence="9" id="KW-1185">Reference proteome</keyword>
<proteinExistence type="inferred from homology"/>
<keyword evidence="5" id="KW-0560">Oxidoreductase</keyword>
<evidence type="ECO:0000256" key="4">
    <source>
        <dbReference type="ARBA" id="ARBA00022827"/>
    </source>
</evidence>
<dbReference type="Gene3D" id="3.40.462.20">
    <property type="match status" value="1"/>
</dbReference>
<dbReference type="InterPro" id="IPR016169">
    <property type="entry name" value="FAD-bd_PCMH_sub2"/>
</dbReference>
<dbReference type="Proteomes" id="UP001174691">
    <property type="component" value="Unassembled WGS sequence"/>
</dbReference>
<dbReference type="AlphaFoldDB" id="A0AA38RN32"/>
<dbReference type="InterPro" id="IPR050416">
    <property type="entry name" value="FAD-linked_Oxidoreductase"/>
</dbReference>
<comment type="caution">
    <text evidence="8">The sequence shown here is derived from an EMBL/GenBank/DDBJ whole genome shotgun (WGS) entry which is preliminary data.</text>
</comment>
<evidence type="ECO:0000313" key="9">
    <source>
        <dbReference type="Proteomes" id="UP001174691"/>
    </source>
</evidence>
<keyword evidence="4" id="KW-0274">FAD</keyword>
<dbReference type="Gene3D" id="3.30.465.10">
    <property type="match status" value="2"/>
</dbReference>
<feature type="region of interest" description="Disordered" evidence="6">
    <location>
        <begin position="349"/>
        <end position="372"/>
    </location>
</feature>
<evidence type="ECO:0000256" key="1">
    <source>
        <dbReference type="ARBA" id="ARBA00001974"/>
    </source>
</evidence>
<dbReference type="PROSITE" id="PS51387">
    <property type="entry name" value="FAD_PCMH"/>
    <property type="match status" value="1"/>
</dbReference>
<comment type="cofactor">
    <cofactor evidence="1">
        <name>FAD</name>
        <dbReference type="ChEBI" id="CHEBI:57692"/>
    </cofactor>
</comment>
<dbReference type="PANTHER" id="PTHR42973">
    <property type="entry name" value="BINDING OXIDOREDUCTASE, PUTATIVE (AFU_ORTHOLOGUE AFUA_1G17690)-RELATED"/>
    <property type="match status" value="1"/>
</dbReference>
<accession>A0AA38RN32</accession>
<dbReference type="SUPFAM" id="SSF56176">
    <property type="entry name" value="FAD-binding/transporter-associated domain-like"/>
    <property type="match status" value="1"/>
</dbReference>
<dbReference type="GO" id="GO:0016491">
    <property type="term" value="F:oxidoreductase activity"/>
    <property type="evidence" value="ECO:0007669"/>
    <property type="project" value="UniProtKB-KW"/>
</dbReference>
<comment type="similarity">
    <text evidence="2">Belongs to the oxygen-dependent FAD-linked oxidoreductase family.</text>
</comment>
<keyword evidence="3" id="KW-0285">Flavoprotein</keyword>
<gene>
    <name evidence="8" type="ORF">NKR19_g7119</name>
</gene>
<dbReference type="InterPro" id="IPR016166">
    <property type="entry name" value="FAD-bd_PCMH"/>
</dbReference>
<evidence type="ECO:0000256" key="5">
    <source>
        <dbReference type="ARBA" id="ARBA00023002"/>
    </source>
</evidence>
<protein>
    <submittedName>
        <fullName evidence="8">FAD-binding domain-containing protein</fullName>
    </submittedName>
</protein>
<name>A0AA38RN32_9PEZI</name>
<dbReference type="Pfam" id="PF01565">
    <property type="entry name" value="FAD_binding_4"/>
    <property type="match status" value="1"/>
</dbReference>
<organism evidence="8 9">
    <name type="scientific">Coniochaeta hoffmannii</name>
    <dbReference type="NCBI Taxonomy" id="91930"/>
    <lineage>
        <taxon>Eukaryota</taxon>
        <taxon>Fungi</taxon>
        <taxon>Dikarya</taxon>
        <taxon>Ascomycota</taxon>
        <taxon>Pezizomycotina</taxon>
        <taxon>Sordariomycetes</taxon>
        <taxon>Sordariomycetidae</taxon>
        <taxon>Coniochaetales</taxon>
        <taxon>Coniochaetaceae</taxon>
        <taxon>Coniochaeta</taxon>
    </lineage>
</organism>
<sequence length="372" mass="39765">MPSASVFSALDSSLPGITVLTRSSPSYPGRRKIRCQDEALAKIEPPAIAVPKSGEEVSSVVHWCMSNGVRFTVRDGGNDYFGRTVVEGALVIDTRDITYLHVAADRKTATVGAGFLMKDPATFGGYGPMQHSLGLGIDQTVGLEIVTAKGDVVNFGEEDMRLDGLRGTGGNHGVIVSLKIKVCPNFNLLTGILIYDSRDFNKTIRDYNDAAYLGKFIAATPLLKVNRVASKGLTEYYASMPPDRNTPWGGMRTQYFAKMTRELTDVVVASLVTMPTDPMVNLSWTGDVPINPEVNHCIGVGPSHVFLSASFFVSDVRNKEAADSWTSEMFEAARKAGAGGMCEAAHPGLTPLGEDPRGAVGVQDGQGNGIEG</sequence>
<evidence type="ECO:0000256" key="6">
    <source>
        <dbReference type="SAM" id="MobiDB-lite"/>
    </source>
</evidence>
<reference evidence="8" key="1">
    <citation type="submission" date="2022-07" db="EMBL/GenBank/DDBJ databases">
        <title>Fungi with potential for degradation of polypropylene.</title>
        <authorList>
            <person name="Gostincar C."/>
        </authorList>
    </citation>
    <scope>NUCLEOTIDE SEQUENCE</scope>
    <source>
        <strain evidence="8">EXF-13287</strain>
    </source>
</reference>
<evidence type="ECO:0000313" key="8">
    <source>
        <dbReference type="EMBL" id="KAJ9142824.1"/>
    </source>
</evidence>
<evidence type="ECO:0000256" key="2">
    <source>
        <dbReference type="ARBA" id="ARBA00005466"/>
    </source>
</evidence>
<dbReference type="InterPro" id="IPR006094">
    <property type="entry name" value="Oxid_FAD_bind_N"/>
</dbReference>
<evidence type="ECO:0000256" key="3">
    <source>
        <dbReference type="ARBA" id="ARBA00022630"/>
    </source>
</evidence>
<dbReference type="PANTHER" id="PTHR42973:SF39">
    <property type="entry name" value="FAD-BINDING PCMH-TYPE DOMAIN-CONTAINING PROTEIN"/>
    <property type="match status" value="1"/>
</dbReference>
<feature type="domain" description="FAD-binding PCMH-type" evidence="7">
    <location>
        <begin position="41"/>
        <end position="222"/>
    </location>
</feature>
<dbReference type="GO" id="GO:0071949">
    <property type="term" value="F:FAD binding"/>
    <property type="evidence" value="ECO:0007669"/>
    <property type="project" value="InterPro"/>
</dbReference>